<feature type="compositionally biased region" description="Basic and acidic residues" evidence="1">
    <location>
        <begin position="65"/>
        <end position="84"/>
    </location>
</feature>
<dbReference type="VEuPathDB" id="TriTrypDB:C4B63_54g61"/>
<dbReference type="VEuPathDB" id="TriTrypDB:TCSYLVIO_005108"/>
<dbReference type="VEuPathDB" id="TriTrypDB:TCDM_03642"/>
<feature type="compositionally biased region" description="Basic residues" evidence="1">
    <location>
        <begin position="601"/>
        <end position="616"/>
    </location>
</feature>
<feature type="compositionally biased region" description="Acidic residues" evidence="1">
    <location>
        <begin position="542"/>
        <end position="553"/>
    </location>
</feature>
<dbReference type="SUPFAM" id="SSF49879">
    <property type="entry name" value="SMAD/FHA domain"/>
    <property type="match status" value="1"/>
</dbReference>
<dbReference type="VEuPathDB" id="TriTrypDB:Tc_MARK_3852"/>
<protein>
    <submittedName>
        <fullName evidence="2">Uncharacterized protein</fullName>
    </submittedName>
</protein>
<dbReference type="Proteomes" id="UP000246121">
    <property type="component" value="Unassembled WGS sequence"/>
</dbReference>
<dbReference type="VEuPathDB" id="TriTrypDB:TcBrA4_0097800"/>
<evidence type="ECO:0000256" key="1">
    <source>
        <dbReference type="SAM" id="MobiDB-lite"/>
    </source>
</evidence>
<feature type="region of interest" description="Disordered" evidence="1">
    <location>
        <begin position="522"/>
        <end position="570"/>
    </location>
</feature>
<organism evidence="2 3">
    <name type="scientific">Trypanosoma cruzi</name>
    <dbReference type="NCBI Taxonomy" id="5693"/>
    <lineage>
        <taxon>Eukaryota</taxon>
        <taxon>Discoba</taxon>
        <taxon>Euglenozoa</taxon>
        <taxon>Kinetoplastea</taxon>
        <taxon>Metakinetoplastina</taxon>
        <taxon>Trypanosomatida</taxon>
        <taxon>Trypanosomatidae</taxon>
        <taxon>Trypanosoma</taxon>
        <taxon>Schizotrypanum</taxon>
    </lineage>
</organism>
<dbReference type="InterPro" id="IPR008984">
    <property type="entry name" value="SMAD_FHA_dom_sf"/>
</dbReference>
<accession>A0A2V2V0J6</accession>
<dbReference type="VEuPathDB" id="TriTrypDB:TcG_03872"/>
<dbReference type="VEuPathDB" id="TriTrypDB:TcCLB.511465.20"/>
<evidence type="ECO:0000313" key="2">
    <source>
        <dbReference type="EMBL" id="PWU90035.1"/>
    </source>
</evidence>
<dbReference type="VEuPathDB" id="TriTrypDB:C3747_70g178"/>
<evidence type="ECO:0000313" key="3">
    <source>
        <dbReference type="Proteomes" id="UP000246121"/>
    </source>
</evidence>
<feature type="region of interest" description="Disordered" evidence="1">
    <location>
        <begin position="591"/>
        <end position="616"/>
    </location>
</feature>
<dbReference type="AlphaFoldDB" id="A0A2V2V0J6"/>
<reference evidence="2 3" key="1">
    <citation type="journal article" date="2018" name="Microb. Genom.">
        <title>Expanding an expanded genome: long-read sequencing of Trypanosoma cruzi.</title>
        <authorList>
            <person name="Berna L."/>
            <person name="Rodriguez M."/>
            <person name="Chiribao M.L."/>
            <person name="Parodi-Talice A."/>
            <person name="Pita S."/>
            <person name="Rijo G."/>
            <person name="Alvarez-Valin F."/>
            <person name="Robello C."/>
        </authorList>
    </citation>
    <scope>NUCLEOTIDE SEQUENCE [LARGE SCALE GENOMIC DNA]</scope>
    <source>
        <strain evidence="2 3">Dm28c</strain>
    </source>
</reference>
<sequence>MVMGRAEEGEGKRMHRGATVPMWRLKVINGCQRNDDLLLPVEPQPSLLKSFYTHWHDEDEERHIATDHTEPERTSQDPCGENKPKRSRRKKKQPPTARRSVITSRNWLQKIPHVALGRHTCLPRAFRLRHTCVSRLHCRVVYVGDAATHKQLLSRYPSTRRGHAASPNCDTVTVKDEETTKIGVKDDSTSFEGPYYCLIHFGSNPLYVNDRPLLSGESHRLCENDVVAFLENPFDEEGGVLQPLRPEDAARHDDATKGERKPEEMNAIHGNSKVEMMPTARALFGSTSTKKTAKAAVKLSTSSHAFEVCERACVFPVFVEVNGVRIARYRPQHVPPDVLQLFGKAKTATASTTIFAGAAPRRNPPLVAELERLVGSLNHEYGSHNVHEDEVKIDFVKGSKSPVQRAEPSVGLACLARRNGDSFTPPPKYPWENMEQDQGEEGVDIVGDVVSPLQQRLVPSPLRGGSTLVSKTPEVKSPLAANSIHASCGDEEEPPPAPRFTIVPPRLPVYVFARRSPSPVEFTRQAHSIGRFQPRQPKEAKEEEEGEGEEEVEEKQHEEVDVTDTTARTSRSEMVMMEWVQEDPAEVTATVPQGRLGRVNSLRRKRQRRSLFTRTR</sequence>
<dbReference type="VEuPathDB" id="TriTrypDB:TcCLB.511001.230"/>
<gene>
    <name evidence="2" type="ORF">C4B63_54g61</name>
</gene>
<dbReference type="VEuPathDB" id="TriTrypDB:ECC02_006416"/>
<dbReference type="VEuPathDB" id="TriTrypDB:BCY84_19627"/>
<name>A0A2V2V0J6_TRYCR</name>
<dbReference type="EMBL" id="PRFA01000054">
    <property type="protein sequence ID" value="PWU90035.1"/>
    <property type="molecule type" value="Genomic_DNA"/>
</dbReference>
<comment type="caution">
    <text evidence="2">The sequence shown here is derived from an EMBL/GenBank/DDBJ whole genome shotgun (WGS) entry which is preliminary data.</text>
</comment>
<feature type="region of interest" description="Disordered" evidence="1">
    <location>
        <begin position="65"/>
        <end position="103"/>
    </location>
</feature>
<dbReference type="VEuPathDB" id="TriTrypDB:TcCL_ESM01181"/>
<dbReference type="Gene3D" id="2.60.200.20">
    <property type="match status" value="1"/>
</dbReference>
<proteinExistence type="predicted"/>